<sequence length="251" mass="29037">NHVYSDEGPAPKRRRGVVSKVTYKRNVVRNARVKGEGCVSYSGMQVAEKAKPSLDSLALNEVKRRTKKKTPEKETGKENVDEDSFKRNHSFKYRLTIGGERKITCKNVFMKIHGIAHNRLERICKLLLQNKTPKNRHGQNRSGNADNFGYSFGRPQFDVCSLCEVLNAKLKDKNLNDNAKRTAVAELMVHKRRAKKFYTSMKEASKDDDDETVAMCFDYMQNLPLPNIPVQEIFYMRQLCFQYTQFENKFI</sequence>
<reference evidence="2" key="2">
    <citation type="submission" date="2023-05" db="EMBL/GenBank/DDBJ databases">
        <authorList>
            <person name="Fouks B."/>
        </authorList>
    </citation>
    <scope>NUCLEOTIDE SEQUENCE</scope>
    <source>
        <strain evidence="2">Stay&amp;Tobe</strain>
        <tissue evidence="2">Testes</tissue>
    </source>
</reference>
<gene>
    <name evidence="2" type="ORF">L9F63_016960</name>
</gene>
<dbReference type="Proteomes" id="UP001233999">
    <property type="component" value="Unassembled WGS sequence"/>
</dbReference>
<evidence type="ECO:0000313" key="2">
    <source>
        <dbReference type="EMBL" id="KAJ9589899.1"/>
    </source>
</evidence>
<evidence type="ECO:0000256" key="1">
    <source>
        <dbReference type="SAM" id="MobiDB-lite"/>
    </source>
</evidence>
<dbReference type="EMBL" id="JASPKZ010004587">
    <property type="protein sequence ID" value="KAJ9589899.1"/>
    <property type="molecule type" value="Genomic_DNA"/>
</dbReference>
<evidence type="ECO:0000313" key="3">
    <source>
        <dbReference type="Proteomes" id="UP001233999"/>
    </source>
</evidence>
<proteinExistence type="predicted"/>
<organism evidence="2 3">
    <name type="scientific">Diploptera punctata</name>
    <name type="common">Pacific beetle cockroach</name>
    <dbReference type="NCBI Taxonomy" id="6984"/>
    <lineage>
        <taxon>Eukaryota</taxon>
        <taxon>Metazoa</taxon>
        <taxon>Ecdysozoa</taxon>
        <taxon>Arthropoda</taxon>
        <taxon>Hexapoda</taxon>
        <taxon>Insecta</taxon>
        <taxon>Pterygota</taxon>
        <taxon>Neoptera</taxon>
        <taxon>Polyneoptera</taxon>
        <taxon>Dictyoptera</taxon>
        <taxon>Blattodea</taxon>
        <taxon>Blaberoidea</taxon>
        <taxon>Blaberidae</taxon>
        <taxon>Diplopterinae</taxon>
        <taxon>Diploptera</taxon>
    </lineage>
</organism>
<reference evidence="2" key="1">
    <citation type="journal article" date="2023" name="IScience">
        <title>Live-bearing cockroach genome reveals convergent evolutionary mechanisms linked to viviparity in insects and beyond.</title>
        <authorList>
            <person name="Fouks B."/>
            <person name="Harrison M.C."/>
            <person name="Mikhailova A.A."/>
            <person name="Marchal E."/>
            <person name="English S."/>
            <person name="Carruthers M."/>
            <person name="Jennings E.C."/>
            <person name="Chiamaka E.L."/>
            <person name="Frigard R.A."/>
            <person name="Pippel M."/>
            <person name="Attardo G.M."/>
            <person name="Benoit J.B."/>
            <person name="Bornberg-Bauer E."/>
            <person name="Tobe S.S."/>
        </authorList>
    </citation>
    <scope>NUCLEOTIDE SEQUENCE</scope>
    <source>
        <strain evidence="2">Stay&amp;Tobe</strain>
    </source>
</reference>
<dbReference type="AlphaFoldDB" id="A0AAD7ZZW3"/>
<protein>
    <submittedName>
        <fullName evidence="2">Uncharacterized protein</fullName>
    </submittedName>
</protein>
<keyword evidence="3" id="KW-1185">Reference proteome</keyword>
<feature type="non-terminal residue" evidence="2">
    <location>
        <position position="1"/>
    </location>
</feature>
<feature type="compositionally biased region" description="Basic and acidic residues" evidence="1">
    <location>
        <begin position="69"/>
        <end position="81"/>
    </location>
</feature>
<comment type="caution">
    <text evidence="2">The sequence shown here is derived from an EMBL/GenBank/DDBJ whole genome shotgun (WGS) entry which is preliminary data.</text>
</comment>
<name>A0AAD7ZZW3_DIPPU</name>
<feature type="region of interest" description="Disordered" evidence="1">
    <location>
        <begin position="61"/>
        <end position="81"/>
    </location>
</feature>
<accession>A0AAD7ZZW3</accession>